<feature type="region of interest" description="Disordered" evidence="1">
    <location>
        <begin position="740"/>
        <end position="783"/>
    </location>
</feature>
<dbReference type="CDD" id="cd00136">
    <property type="entry name" value="PDZ_canonical"/>
    <property type="match status" value="1"/>
</dbReference>
<dbReference type="HOGENOM" id="CLU_358020_0_0_1"/>
<sequence length="783" mass="85329">MAKVEWLEGMGERETTWTDTVHVQRFVQPLIECFISGQHLVLITDPERGESVFAFDNAGFKDGRSSILAPSPIKENHTKYPPVTVVPLRSHDFTGLGFNICGNMRDGIYVKDVLHRGPASESGRIMPGDRIDSIRVSLKHMVFEDALTILSYASPYEVELSIQSRGCGGSSTLLRTPPPPHKISHPFFRSHSISDLQQISKNSTRRINEQPSSLLSDIGVPADVMKPSTLDSKAKIQIGPERNQNARNFLIGSNHTEECVFHEIELEEVDTSKETSALPQSNVKSILVKGIQNLKEKLHNSLQHQDDSKDDTKSNILNSGNDMYIEEDNGFKTADLNVPEEVERAGVTAKIIRNSPPLENDIQGNEITNDNDDPVAAKRSKRKAPKPPTVLDTNPLDGINEILNHHTSLESGDSDSENGDASGTTIELNSSHITVHHAASQQETAETRKASSLGDLSRYDNENSLTLLERAVSMDLAEECPGGQCNKKRKAPIPPQEEVTPYKEARLDGTLKKSSVWGTLEDVIQSGEEVSTAINAESSESETDLGISGCSTPEKFELFTPASFKFDASSILNDSSLLSVGKKGPGISNIEVSSCNWDISMPSENANEFVAALNGGDETPPELPTSPMPILSSYVTEIQVTSIKSLDSSDVIHLNSTQQLMDHMNTHCKNEESTTYNSGQTPPSPLPSTHSVNAKIKSSNSSGYSKENISDQIFALKASQSVQGRPSQEVVKPARMNVTVTNIKSSTPPSRIPVRAGHRNPGTSLSPSADKRSTVHRNGHATP</sequence>
<dbReference type="eggNOG" id="KOG3528">
    <property type="taxonomic scope" value="Eukaryota"/>
</dbReference>
<dbReference type="InterPro" id="IPR001478">
    <property type="entry name" value="PDZ"/>
</dbReference>
<feature type="region of interest" description="Disordered" evidence="1">
    <location>
        <begin position="300"/>
        <end position="321"/>
    </location>
</feature>
<evidence type="ECO:0000313" key="3">
    <source>
        <dbReference type="Proteomes" id="UP000015103"/>
    </source>
</evidence>
<feature type="compositionally biased region" description="Polar residues" evidence="1">
    <location>
        <begin position="673"/>
        <end position="705"/>
    </location>
</feature>
<dbReference type="InParanoid" id="T1HR35"/>
<feature type="compositionally biased region" description="Polar residues" evidence="1">
    <location>
        <begin position="435"/>
        <end position="444"/>
    </location>
</feature>
<accession>T1HR35</accession>
<organism evidence="2 3">
    <name type="scientific">Rhodnius prolixus</name>
    <name type="common">Triatomid bug</name>
    <dbReference type="NCBI Taxonomy" id="13249"/>
    <lineage>
        <taxon>Eukaryota</taxon>
        <taxon>Metazoa</taxon>
        <taxon>Ecdysozoa</taxon>
        <taxon>Arthropoda</taxon>
        <taxon>Hexapoda</taxon>
        <taxon>Insecta</taxon>
        <taxon>Pterygota</taxon>
        <taxon>Neoptera</taxon>
        <taxon>Paraneoptera</taxon>
        <taxon>Hemiptera</taxon>
        <taxon>Heteroptera</taxon>
        <taxon>Panheteroptera</taxon>
        <taxon>Cimicomorpha</taxon>
        <taxon>Reduviidae</taxon>
        <taxon>Triatominae</taxon>
        <taxon>Rhodnius</taxon>
    </lineage>
</organism>
<dbReference type="OMA" id="HESIFHE"/>
<name>T1HR35_RHOPR</name>
<feature type="region of interest" description="Disordered" evidence="1">
    <location>
        <begin position="355"/>
        <end position="398"/>
    </location>
</feature>
<feature type="compositionally biased region" description="Basic residues" evidence="1">
    <location>
        <begin position="774"/>
        <end position="783"/>
    </location>
</feature>
<dbReference type="SMART" id="SM00228">
    <property type="entry name" value="PDZ"/>
    <property type="match status" value="1"/>
</dbReference>
<proteinExistence type="predicted"/>
<protein>
    <submittedName>
        <fullName evidence="2">PDZ domain-containing protein</fullName>
    </submittedName>
</protein>
<dbReference type="PROSITE" id="PS50106">
    <property type="entry name" value="PDZ"/>
    <property type="match status" value="1"/>
</dbReference>
<dbReference type="SUPFAM" id="SSF50156">
    <property type="entry name" value="PDZ domain-like"/>
    <property type="match status" value="1"/>
</dbReference>
<dbReference type="Gene3D" id="2.30.42.10">
    <property type="match status" value="1"/>
</dbReference>
<feature type="region of interest" description="Disordered" evidence="1">
    <location>
        <begin position="670"/>
        <end position="705"/>
    </location>
</feature>
<evidence type="ECO:0000256" key="1">
    <source>
        <dbReference type="SAM" id="MobiDB-lite"/>
    </source>
</evidence>
<evidence type="ECO:0000313" key="2">
    <source>
        <dbReference type="EnsemblMetazoa" id="RPRC006505-PA"/>
    </source>
</evidence>
<feature type="compositionally biased region" description="Basic and acidic residues" evidence="1">
    <location>
        <begin position="300"/>
        <end position="313"/>
    </location>
</feature>
<dbReference type="EnsemblMetazoa" id="RPRC006505-RA">
    <property type="protein sequence ID" value="RPRC006505-PA"/>
    <property type="gene ID" value="RPRC006505"/>
</dbReference>
<dbReference type="AlphaFoldDB" id="T1HR35"/>
<feature type="region of interest" description="Disordered" evidence="1">
    <location>
        <begin position="435"/>
        <end position="457"/>
    </location>
</feature>
<keyword evidence="3" id="KW-1185">Reference proteome</keyword>
<dbReference type="VEuPathDB" id="VectorBase:RPRC006505"/>
<dbReference type="InterPro" id="IPR036034">
    <property type="entry name" value="PDZ_sf"/>
</dbReference>
<dbReference type="Proteomes" id="UP000015103">
    <property type="component" value="Unassembled WGS sequence"/>
</dbReference>
<dbReference type="EMBL" id="ACPB03004735">
    <property type="status" value="NOT_ANNOTATED_CDS"/>
    <property type="molecule type" value="Genomic_DNA"/>
</dbReference>
<dbReference type="STRING" id="13249.T1HR35"/>
<dbReference type="Pfam" id="PF00595">
    <property type="entry name" value="PDZ"/>
    <property type="match status" value="1"/>
</dbReference>
<feature type="compositionally biased region" description="Polar residues" evidence="1">
    <location>
        <begin position="740"/>
        <end position="749"/>
    </location>
</feature>
<reference evidence="2" key="1">
    <citation type="submission" date="2015-05" db="UniProtKB">
        <authorList>
            <consortium name="EnsemblMetazoa"/>
        </authorList>
    </citation>
    <scope>IDENTIFICATION</scope>
</reference>